<sequence>MSRGSSPTPGIESAELALTMLSLHRPSARTTRSTLYGSDWSSSSSSDADTDSESIFVRGPNRRPARARGVRQGLQNLDHPPSPFGACRLGAPRPSQPPRPMADPAEAEPKIDEPQELVPRPDPEYVAEALRSAWHSIEALAREYVPPFMRWLSGAEHPDRLAPIVPITFLAALYLRPKWVRSTVRLAALLAKETARFYIVIVRDGPFGLFRQTVYHHVLSIR</sequence>
<gene>
    <name evidence="2" type="ORF">PSANT_00592</name>
</gene>
<reference evidence="2" key="1">
    <citation type="submission" date="2018-03" db="EMBL/GenBank/DDBJ databases">
        <authorList>
            <person name="Guldener U."/>
        </authorList>
    </citation>
    <scope>NUCLEOTIDE SEQUENCE [LARGE SCALE GENOMIC DNA]</scope>
    <source>
        <strain evidence="2">ATCC34888</strain>
    </source>
</reference>
<protein>
    <submittedName>
        <fullName evidence="2">Uncharacterized protein</fullName>
    </submittedName>
</protein>
<comment type="caution">
    <text evidence="2">The sequence shown here is derived from an EMBL/GenBank/DDBJ whole genome shotgun (WGS) entry which is preliminary data.</text>
</comment>
<accession>A0A5C3FES6</accession>
<evidence type="ECO:0000313" key="2">
    <source>
        <dbReference type="EMBL" id="SPO42908.1"/>
    </source>
</evidence>
<proteinExistence type="predicted"/>
<dbReference type="Proteomes" id="UP000325008">
    <property type="component" value="Unassembled WGS sequence"/>
</dbReference>
<feature type="compositionally biased region" description="Low complexity" evidence="1">
    <location>
        <begin position="38"/>
        <end position="59"/>
    </location>
</feature>
<evidence type="ECO:0000313" key="3">
    <source>
        <dbReference type="Proteomes" id="UP000325008"/>
    </source>
</evidence>
<evidence type="ECO:0000256" key="1">
    <source>
        <dbReference type="SAM" id="MobiDB-lite"/>
    </source>
</evidence>
<name>A0A5C3FES6_PSEA2</name>
<feature type="compositionally biased region" description="Basic residues" evidence="1">
    <location>
        <begin position="60"/>
        <end position="69"/>
    </location>
</feature>
<organism evidence="2 3">
    <name type="scientific">Pseudozyma antarctica</name>
    <name type="common">Yeast</name>
    <name type="synonym">Candida antarctica</name>
    <dbReference type="NCBI Taxonomy" id="84753"/>
    <lineage>
        <taxon>Eukaryota</taxon>
        <taxon>Fungi</taxon>
        <taxon>Dikarya</taxon>
        <taxon>Basidiomycota</taxon>
        <taxon>Ustilaginomycotina</taxon>
        <taxon>Ustilaginomycetes</taxon>
        <taxon>Ustilaginales</taxon>
        <taxon>Ustilaginaceae</taxon>
        <taxon>Moesziomyces</taxon>
    </lineage>
</organism>
<feature type="compositionally biased region" description="Basic and acidic residues" evidence="1">
    <location>
        <begin position="107"/>
        <end position="119"/>
    </location>
</feature>
<keyword evidence="3" id="KW-1185">Reference proteome</keyword>
<dbReference type="OrthoDB" id="10355571at2759"/>
<dbReference type="AlphaFoldDB" id="A0A5C3FES6"/>
<dbReference type="EMBL" id="OOIQ01000001">
    <property type="protein sequence ID" value="SPO42908.1"/>
    <property type="molecule type" value="Genomic_DNA"/>
</dbReference>
<dbReference type="RefSeq" id="XP_014659665.1">
    <property type="nucleotide sequence ID" value="XM_014804179.1"/>
</dbReference>
<feature type="region of interest" description="Disordered" evidence="1">
    <location>
        <begin position="27"/>
        <end position="119"/>
    </location>
</feature>